<accession>A0A9D4LCM9</accession>
<protein>
    <recommendedName>
        <fullName evidence="3">Transmembrane protein 127 transmembrane region domain-containing protein</fullName>
    </recommendedName>
</protein>
<dbReference type="Pfam" id="PF20517">
    <property type="entry name" value="TMEM127"/>
    <property type="match status" value="1"/>
</dbReference>
<keyword evidence="2" id="KW-0472">Membrane</keyword>
<feature type="transmembrane region" description="Helical" evidence="2">
    <location>
        <begin position="131"/>
        <end position="152"/>
    </location>
</feature>
<feature type="compositionally biased region" description="Basic and acidic residues" evidence="1">
    <location>
        <begin position="1"/>
        <end position="12"/>
    </location>
</feature>
<feature type="transmembrane region" description="Helical" evidence="2">
    <location>
        <begin position="209"/>
        <end position="230"/>
    </location>
</feature>
<evidence type="ECO:0000313" key="4">
    <source>
        <dbReference type="EMBL" id="KAH3856100.1"/>
    </source>
</evidence>
<evidence type="ECO:0000256" key="1">
    <source>
        <dbReference type="SAM" id="MobiDB-lite"/>
    </source>
</evidence>
<name>A0A9D4LCM9_DREPO</name>
<dbReference type="InterPro" id="IPR033331">
    <property type="entry name" value="TMEM127"/>
</dbReference>
<proteinExistence type="predicted"/>
<dbReference type="GO" id="GO:0008285">
    <property type="term" value="P:negative regulation of cell population proliferation"/>
    <property type="evidence" value="ECO:0007669"/>
    <property type="project" value="InterPro"/>
</dbReference>
<dbReference type="EMBL" id="JAIWYP010000003">
    <property type="protein sequence ID" value="KAH3856100.1"/>
    <property type="molecule type" value="Genomic_DNA"/>
</dbReference>
<dbReference type="GO" id="GO:0016020">
    <property type="term" value="C:membrane"/>
    <property type="evidence" value="ECO:0007669"/>
    <property type="project" value="TreeGrafter"/>
</dbReference>
<reference evidence="4" key="1">
    <citation type="journal article" date="2019" name="bioRxiv">
        <title>The Genome of the Zebra Mussel, Dreissena polymorpha: A Resource for Invasive Species Research.</title>
        <authorList>
            <person name="McCartney M.A."/>
            <person name="Auch B."/>
            <person name="Kono T."/>
            <person name="Mallez S."/>
            <person name="Zhang Y."/>
            <person name="Obille A."/>
            <person name="Becker A."/>
            <person name="Abrahante J.E."/>
            <person name="Garbe J."/>
            <person name="Badalamenti J.P."/>
            <person name="Herman A."/>
            <person name="Mangelson H."/>
            <person name="Liachko I."/>
            <person name="Sullivan S."/>
            <person name="Sone E.D."/>
            <person name="Koren S."/>
            <person name="Silverstein K.A.T."/>
            <person name="Beckman K.B."/>
            <person name="Gohl D.M."/>
        </authorList>
    </citation>
    <scope>NUCLEOTIDE SEQUENCE</scope>
    <source>
        <strain evidence="4">Duluth1</strain>
        <tissue evidence="4">Whole animal</tissue>
    </source>
</reference>
<dbReference type="GO" id="GO:0032007">
    <property type="term" value="P:negative regulation of TOR signaling"/>
    <property type="evidence" value="ECO:0007669"/>
    <property type="project" value="InterPro"/>
</dbReference>
<evidence type="ECO:0000259" key="3">
    <source>
        <dbReference type="Pfam" id="PF20517"/>
    </source>
</evidence>
<dbReference type="PANTHER" id="PTHR28358">
    <property type="entry name" value="TRANSMEMBRANE PROTEIN 127"/>
    <property type="match status" value="1"/>
</dbReference>
<keyword evidence="2" id="KW-1133">Transmembrane helix</keyword>
<dbReference type="PANTHER" id="PTHR28358:SF1">
    <property type="entry name" value="TRANSMEMBRANE PROTEIN 127"/>
    <property type="match status" value="1"/>
</dbReference>
<evidence type="ECO:0000313" key="5">
    <source>
        <dbReference type="Proteomes" id="UP000828390"/>
    </source>
</evidence>
<organism evidence="4 5">
    <name type="scientific">Dreissena polymorpha</name>
    <name type="common">Zebra mussel</name>
    <name type="synonym">Mytilus polymorpha</name>
    <dbReference type="NCBI Taxonomy" id="45954"/>
    <lineage>
        <taxon>Eukaryota</taxon>
        <taxon>Metazoa</taxon>
        <taxon>Spiralia</taxon>
        <taxon>Lophotrochozoa</taxon>
        <taxon>Mollusca</taxon>
        <taxon>Bivalvia</taxon>
        <taxon>Autobranchia</taxon>
        <taxon>Heteroconchia</taxon>
        <taxon>Euheterodonta</taxon>
        <taxon>Imparidentia</taxon>
        <taxon>Neoheterodontei</taxon>
        <taxon>Myida</taxon>
        <taxon>Dreissenoidea</taxon>
        <taxon>Dreissenidae</taxon>
        <taxon>Dreissena</taxon>
    </lineage>
</organism>
<dbReference type="Proteomes" id="UP000828390">
    <property type="component" value="Unassembled WGS sequence"/>
</dbReference>
<feature type="compositionally biased region" description="Basic residues" evidence="1">
    <location>
        <begin position="13"/>
        <end position="36"/>
    </location>
</feature>
<dbReference type="AlphaFoldDB" id="A0A9D4LCM9"/>
<reference evidence="4" key="2">
    <citation type="submission" date="2020-11" db="EMBL/GenBank/DDBJ databases">
        <authorList>
            <person name="McCartney M.A."/>
            <person name="Auch B."/>
            <person name="Kono T."/>
            <person name="Mallez S."/>
            <person name="Becker A."/>
            <person name="Gohl D.M."/>
            <person name="Silverstein K.A.T."/>
            <person name="Koren S."/>
            <person name="Bechman K.B."/>
            <person name="Herman A."/>
            <person name="Abrahante J.E."/>
            <person name="Garbe J."/>
        </authorList>
    </citation>
    <scope>NUCLEOTIDE SEQUENCE</scope>
    <source>
        <strain evidence="4">Duluth1</strain>
        <tissue evidence="4">Whole animal</tissue>
    </source>
</reference>
<keyword evidence="2" id="KW-0812">Transmembrane</keyword>
<dbReference type="OrthoDB" id="10030622at2759"/>
<dbReference type="Gene3D" id="1.20.140.150">
    <property type="match status" value="1"/>
</dbReference>
<feature type="transmembrane region" description="Helical" evidence="2">
    <location>
        <begin position="164"/>
        <end position="186"/>
    </location>
</feature>
<sequence length="276" mass="30940">MPGRSENRDSRRSRSRRRRGHRDHHRRHRSRLRTRAKSSDRNFPAAVCNMLAIVLVCTSLAQPKWISLDGGGCTYDGKALNYIGAQQFFYPGRLLSGVVQSEPTSYQFSPDPQDVLINCVNFKAALLMKTVIAFCFLSMLASLSGFILDLTVPKNRPCRLLQRNAIPSIVTVILSVVINLFCYWFTTEVERLQNQTKLPTSKVVVDFDISFYLITAAGGLSVFATAFNCLRRHPLYEESDQGESLLDDYDALDVLPPPVPESAITTNLPPPPAYTP</sequence>
<gene>
    <name evidence="4" type="ORF">DPMN_098680</name>
</gene>
<feature type="domain" description="Transmembrane protein 127 transmembrane region" evidence="3">
    <location>
        <begin position="119"/>
        <end position="230"/>
    </location>
</feature>
<keyword evidence="5" id="KW-1185">Reference proteome</keyword>
<evidence type="ECO:0000256" key="2">
    <source>
        <dbReference type="SAM" id="Phobius"/>
    </source>
</evidence>
<feature type="region of interest" description="Disordered" evidence="1">
    <location>
        <begin position="1"/>
        <end position="38"/>
    </location>
</feature>
<dbReference type="InterPro" id="IPR046795">
    <property type="entry name" value="TMEM127_TM"/>
</dbReference>
<comment type="caution">
    <text evidence="4">The sequence shown here is derived from an EMBL/GenBank/DDBJ whole genome shotgun (WGS) entry which is preliminary data.</text>
</comment>